<dbReference type="InterPro" id="IPR030993">
    <property type="entry name" value="VioB"/>
</dbReference>
<feature type="domain" description="Iminophenyl-pyruvate dimer synthase" evidence="1">
    <location>
        <begin position="612"/>
        <end position="833"/>
    </location>
</feature>
<dbReference type="EMBL" id="CP024608">
    <property type="protein sequence ID" value="ATQ76830.1"/>
    <property type="molecule type" value="Genomic_DNA"/>
</dbReference>
<evidence type="ECO:0000313" key="3">
    <source>
        <dbReference type="Proteomes" id="UP000229897"/>
    </source>
</evidence>
<protein>
    <submittedName>
        <fullName evidence="2">Iminophenyl-pyruvate dimer synthase VioB</fullName>
    </submittedName>
</protein>
<organism evidence="2 3">
    <name type="scientific">Massilia violaceinigra</name>
    <dbReference type="NCBI Taxonomy" id="2045208"/>
    <lineage>
        <taxon>Bacteria</taxon>
        <taxon>Pseudomonadati</taxon>
        <taxon>Pseudomonadota</taxon>
        <taxon>Betaproteobacteria</taxon>
        <taxon>Burkholderiales</taxon>
        <taxon>Oxalobacteraceae</taxon>
        <taxon>Telluria group</taxon>
        <taxon>Massilia</taxon>
    </lineage>
</organism>
<dbReference type="GO" id="GO:0003824">
    <property type="term" value="F:catalytic activity"/>
    <property type="evidence" value="ECO:0007669"/>
    <property type="project" value="InterPro"/>
</dbReference>
<evidence type="ECO:0000259" key="1">
    <source>
        <dbReference type="Pfam" id="PF12902"/>
    </source>
</evidence>
<dbReference type="AlphaFoldDB" id="A0A2D2DPD9"/>
<keyword evidence="3" id="KW-1185">Reference proteome</keyword>
<dbReference type="InterPro" id="IPR012347">
    <property type="entry name" value="Ferritin-like"/>
</dbReference>
<dbReference type="KEGG" id="mass:CR152_21630"/>
<dbReference type="NCBIfam" id="TIGR04492">
    <property type="entry name" value="VioB"/>
    <property type="match status" value="1"/>
</dbReference>
<evidence type="ECO:0000313" key="2">
    <source>
        <dbReference type="EMBL" id="ATQ76830.1"/>
    </source>
</evidence>
<dbReference type="RefSeq" id="WP_099878421.1">
    <property type="nucleotide sequence ID" value="NZ_CP024608.1"/>
</dbReference>
<reference evidence="2" key="1">
    <citation type="submission" date="2017-10" db="EMBL/GenBank/DDBJ databases">
        <title>Massilia psychrophilum sp. nov., a novel purple-pigmented bacterium isolated from Tianshan glacier, Xinjiang Municipality, China.</title>
        <authorList>
            <person name="Wang H."/>
        </authorList>
    </citation>
    <scope>NUCLEOTIDE SEQUENCE [LARGE SCALE GENOMIC DNA]</scope>
    <source>
        <strain evidence="2">B2</strain>
    </source>
</reference>
<proteinExistence type="predicted"/>
<dbReference type="Gene3D" id="1.20.1260.10">
    <property type="match status" value="1"/>
</dbReference>
<dbReference type="Proteomes" id="UP000229897">
    <property type="component" value="Chromosome"/>
</dbReference>
<sequence length="1005" mass="111188">MSILDFPRFHFRGFARANVPTANRNTHGHIDIATNAVSIAGEPFDLSRPPSEFHEHMKQLAPRFDAAGKPDPEGIFSEAAGYNFCGNNHFSWENARITGVQLRDGEVDTEDALVGAKLALWGHYNDYLRTTVNRARWVDNNPAEPDTTLIYAGQFTLSGKQATPNTPSLFSADIGQAHSVRWVGSGHISERSGHFLDDEFGRSRLFQFSVAKLDPHFLFNPDTPLPASMRALQEALADEDVLGLTVQYALFNMSTPQKPDSPVFYDLAGGIGLWRRDELATYPAGRLLLPRQSSLGPVLVKVHADRVSVNMPTAIPFTTREAGAVSEQHPTHALGGKLALGDLMLHGATGKLIARIPQQLYLDYWRHHGVFDVPLLHPATASGSLSMSSAQAQWDEADWVLQSDSNHLYLEAPNRQRQQDFPQTITVQSRLRGELAAHPALTAQAQDGEIVGVRVAPSALGVGYADLTLTGRRSGATRIMLGEAQGQQFIGARVLPDDWHLDDIPAEQVDYAFLYQHVMSYYELVYPFMSDKVFSLADHCKCETYSRLMWQMCDPQNRDKSYYMPSTRELSLPKSRLFLKYLTQVEAAAKSTLPQAVAPHVIGCKAELIAELKKAIDLELSLMLQYLYAAYAIPNYAQGVKLVEAGRWLPDELELACGTEDRRRNSGARGALLEIAHEEMIHYLMVNNVLMALGEPFYAGAPALGEQARQRFGLDTEFAFDPFSEHVLARFVRFEWPDYLPTPGKSIATFYAAIRQAVADLPDLFDADGGKRGGEHHLFLKELTNRAYPAYQLEVSDRDSALFALDFVTEQGEGVAVESPHFAVSHFQRLRALAGRFSAREKPFEPAVPALKNPVLDPRADCTVVTDPKARSLMQLYQGCYELTFALMAHHFAQKPLGSLRRSRLMNASIDIMTGLLRPLSAALMNMPSGVPGRNAGPPVPGPADTAISSDYSLGCELLAQKCLALAQYARSLEAEVASTAQIDMLEFFNQQLTDLSRGKMSREA</sequence>
<dbReference type="Pfam" id="PF12902">
    <property type="entry name" value="Ferritin-like"/>
    <property type="match status" value="1"/>
</dbReference>
<dbReference type="InterPro" id="IPR026820">
    <property type="entry name" value="VioB/RebD_dom"/>
</dbReference>
<name>A0A2D2DPD9_9BURK</name>
<keyword evidence="2" id="KW-0670">Pyruvate</keyword>
<accession>A0A2D2DPD9</accession>
<gene>
    <name evidence="2" type="primary">vioB</name>
    <name evidence="2" type="ORF">CR152_21630</name>
</gene>
<dbReference type="OrthoDB" id="726375at2"/>